<proteinExistence type="predicted"/>
<organism evidence="1">
    <name type="scientific">mine drainage metagenome</name>
    <dbReference type="NCBI Taxonomy" id="410659"/>
    <lineage>
        <taxon>unclassified sequences</taxon>
        <taxon>metagenomes</taxon>
        <taxon>ecological metagenomes</taxon>
    </lineage>
</organism>
<protein>
    <submittedName>
        <fullName evidence="1">Uncharacterized protein</fullName>
    </submittedName>
</protein>
<evidence type="ECO:0000313" key="1">
    <source>
        <dbReference type="EMBL" id="OIQ98757.1"/>
    </source>
</evidence>
<dbReference type="EMBL" id="MLJW01000115">
    <property type="protein sequence ID" value="OIQ98757.1"/>
    <property type="molecule type" value="Genomic_DNA"/>
</dbReference>
<sequence length="79" mass="8867">MKADLTMSNTGLARHLAQTACDGNTFFERVCVAIGQTKDWLLSDSRPNLGEGALLPNADLERRIVMVNNPECHDFFWRS</sequence>
<comment type="caution">
    <text evidence="1">The sequence shown here is derived from an EMBL/GenBank/DDBJ whole genome shotgun (WGS) entry which is preliminary data.</text>
</comment>
<reference evidence="1" key="1">
    <citation type="submission" date="2016-10" db="EMBL/GenBank/DDBJ databases">
        <title>Sequence of Gallionella enrichment culture.</title>
        <authorList>
            <person name="Poehlein A."/>
            <person name="Muehling M."/>
            <person name="Daniel R."/>
        </authorList>
    </citation>
    <scope>NUCLEOTIDE SEQUENCE</scope>
</reference>
<gene>
    <name evidence="1" type="ORF">GALL_192580</name>
</gene>
<accession>A0A1J5SEY0</accession>
<dbReference type="AlphaFoldDB" id="A0A1J5SEY0"/>
<name>A0A1J5SEY0_9ZZZZ</name>